<sequence>MKWTNLVSRKSIFILILPFILLIGLAGVAQEEATAGNILQEIVSVVYEMIDRVDWEEGYIYAVGGGVPPKGAVSPAQARARAKRAAIDTAYARLLEMAEKVRVDAESSTGDYINESYQVRTGVSGLIQNAEIVTLRRFEDGSYQIKMRMPIKGKEGIASAVLPMQMEKEILRRVEVAYEITVGEASEGAQPEEACTGLIVDARGLEVKLAIYP</sequence>
<evidence type="ECO:0000313" key="1">
    <source>
        <dbReference type="EMBL" id="GAH08248.1"/>
    </source>
</evidence>
<feature type="non-terminal residue" evidence="1">
    <location>
        <position position="213"/>
    </location>
</feature>
<protein>
    <recommendedName>
        <fullName evidence="2">LPP20 lipoprotein</fullName>
    </recommendedName>
</protein>
<organism evidence="1">
    <name type="scientific">marine sediment metagenome</name>
    <dbReference type="NCBI Taxonomy" id="412755"/>
    <lineage>
        <taxon>unclassified sequences</taxon>
        <taxon>metagenomes</taxon>
        <taxon>ecological metagenomes</taxon>
    </lineage>
</organism>
<gene>
    <name evidence="1" type="ORF">S01H4_51839</name>
</gene>
<proteinExistence type="predicted"/>
<evidence type="ECO:0008006" key="2">
    <source>
        <dbReference type="Google" id="ProtNLM"/>
    </source>
</evidence>
<dbReference type="EMBL" id="BART01029563">
    <property type="protein sequence ID" value="GAH08248.1"/>
    <property type="molecule type" value="Genomic_DNA"/>
</dbReference>
<accession>X1EHW5</accession>
<reference evidence="1" key="1">
    <citation type="journal article" date="2014" name="Front. Microbiol.">
        <title>High frequency of phylogenetically diverse reductive dehalogenase-homologous genes in deep subseafloor sedimentary metagenomes.</title>
        <authorList>
            <person name="Kawai M."/>
            <person name="Futagami T."/>
            <person name="Toyoda A."/>
            <person name="Takaki Y."/>
            <person name="Nishi S."/>
            <person name="Hori S."/>
            <person name="Arai W."/>
            <person name="Tsubouchi T."/>
            <person name="Morono Y."/>
            <person name="Uchiyama I."/>
            <person name="Ito T."/>
            <person name="Fujiyama A."/>
            <person name="Inagaki F."/>
            <person name="Takami H."/>
        </authorList>
    </citation>
    <scope>NUCLEOTIDE SEQUENCE</scope>
    <source>
        <strain evidence="1">Expedition CK06-06</strain>
    </source>
</reference>
<name>X1EHW5_9ZZZZ</name>
<dbReference type="AlphaFoldDB" id="X1EHW5"/>
<comment type="caution">
    <text evidence="1">The sequence shown here is derived from an EMBL/GenBank/DDBJ whole genome shotgun (WGS) entry which is preliminary data.</text>
</comment>